<organism evidence="2 3">
    <name type="scientific">Roseovarius atlanticus</name>
    <dbReference type="NCBI Taxonomy" id="1641875"/>
    <lineage>
        <taxon>Bacteria</taxon>
        <taxon>Pseudomonadati</taxon>
        <taxon>Pseudomonadota</taxon>
        <taxon>Alphaproteobacteria</taxon>
        <taxon>Rhodobacterales</taxon>
        <taxon>Roseobacteraceae</taxon>
        <taxon>Roseovarius</taxon>
    </lineage>
</organism>
<name>A0A0T5NZR4_9RHOB</name>
<evidence type="ECO:0000313" key="2">
    <source>
        <dbReference type="EMBL" id="KRS14369.1"/>
    </source>
</evidence>
<dbReference type="AlphaFoldDB" id="A0A0T5NZR4"/>
<dbReference type="Pfam" id="PF01370">
    <property type="entry name" value="Epimerase"/>
    <property type="match status" value="1"/>
</dbReference>
<evidence type="ECO:0000259" key="1">
    <source>
        <dbReference type="Pfam" id="PF01370"/>
    </source>
</evidence>
<dbReference type="InterPro" id="IPR001509">
    <property type="entry name" value="Epimerase_deHydtase"/>
</dbReference>
<gene>
    <name evidence="2" type="ORF">XM53_01170</name>
</gene>
<protein>
    <recommendedName>
        <fullName evidence="1">NAD-dependent epimerase/dehydratase domain-containing protein</fullName>
    </recommendedName>
</protein>
<dbReference type="Gene3D" id="3.40.50.720">
    <property type="entry name" value="NAD(P)-binding Rossmann-like Domain"/>
    <property type="match status" value="1"/>
</dbReference>
<dbReference type="SUPFAM" id="SSF51735">
    <property type="entry name" value="NAD(P)-binding Rossmann-fold domains"/>
    <property type="match status" value="1"/>
</dbReference>
<comment type="caution">
    <text evidence="2">The sequence shown here is derived from an EMBL/GenBank/DDBJ whole genome shotgun (WGS) entry which is preliminary data.</text>
</comment>
<dbReference type="RefSeq" id="WP_057789453.1">
    <property type="nucleotide sequence ID" value="NZ_LAXJ01000002.1"/>
</dbReference>
<reference evidence="2 3" key="1">
    <citation type="submission" date="2015-04" db="EMBL/GenBank/DDBJ databases">
        <title>The draft genome sequence of Roseovarius sp.R12b.</title>
        <authorList>
            <person name="Li G."/>
            <person name="Lai Q."/>
            <person name="Shao Z."/>
            <person name="Yan P."/>
        </authorList>
    </citation>
    <scope>NUCLEOTIDE SEQUENCE [LARGE SCALE GENOMIC DNA]</scope>
    <source>
        <strain evidence="2 3">R12B</strain>
    </source>
</reference>
<accession>A0A0T5NZR4</accession>
<dbReference type="PATRIC" id="fig|1641875.4.peg.1322"/>
<proteinExistence type="predicted"/>
<dbReference type="STRING" id="1641875.XM53_01170"/>
<dbReference type="Proteomes" id="UP000051295">
    <property type="component" value="Unassembled WGS sequence"/>
</dbReference>
<dbReference type="EMBL" id="LAXJ01000002">
    <property type="protein sequence ID" value="KRS14369.1"/>
    <property type="molecule type" value="Genomic_DNA"/>
</dbReference>
<sequence length="273" mass="28325">MRILITGSGGRLGRLLYAARQLEGVPGAEVVFQSRSAGRDVQWQPGAPVAQLPDCDALVALWGATSGSAEDLAVNARLVALSRQVAQECGAQMVFHLSSAAVYGPGARLAETARLAPRTPYGTAKVEMERRVREGGAGVQECVLRLANVVGADSLAVALTSNGAVTLDRFEDGRGPMRSYIGATDLLRVLSALAKAETDSLPFALNIAAAAPVGMDDLARAAGKRVTWRTAPAQAVQEVSLDTGLMQSLLPAVRPTSDAGALIAGLTALERVA</sequence>
<dbReference type="OrthoDB" id="7687386at2"/>
<dbReference type="InterPro" id="IPR036291">
    <property type="entry name" value="NAD(P)-bd_dom_sf"/>
</dbReference>
<evidence type="ECO:0000313" key="3">
    <source>
        <dbReference type="Proteomes" id="UP000051295"/>
    </source>
</evidence>
<keyword evidence="3" id="KW-1185">Reference proteome</keyword>
<feature type="domain" description="NAD-dependent epimerase/dehydratase" evidence="1">
    <location>
        <begin position="4"/>
        <end position="153"/>
    </location>
</feature>